<dbReference type="Proteomes" id="UP001619887">
    <property type="component" value="Unassembled WGS sequence"/>
</dbReference>
<dbReference type="AlphaFoldDB" id="A0ABD2GV74"/>
<feature type="region of interest" description="Disordered" evidence="1">
    <location>
        <begin position="1"/>
        <end position="26"/>
    </location>
</feature>
<proteinExistence type="predicted"/>
<reference evidence="2 3" key="1">
    <citation type="journal article" date="2022" name="G3 (Bethesda)">
        <title>Evaluating Illumina-, Nanopore-, and PacBio-based genome assembly strategies with the bald notothen, Trematomus borchgrevinki.</title>
        <authorList>
            <person name="Rayamajhi N."/>
            <person name="Cheng C.C."/>
            <person name="Catchen J.M."/>
        </authorList>
    </citation>
    <scope>NUCLEOTIDE SEQUENCE [LARGE SCALE GENOMIC DNA]</scope>
    <source>
        <strain evidence="2">AGRC-2024</strain>
    </source>
</reference>
<accession>A0ABD2GV74</accession>
<evidence type="ECO:0000313" key="2">
    <source>
        <dbReference type="EMBL" id="KAL3057882.1"/>
    </source>
</evidence>
<sequence>MLQEGPKYIQQPRSALDKQHSSQRKLKNDCKSNWIYFMCFV</sequence>
<keyword evidence="3" id="KW-1185">Reference proteome</keyword>
<gene>
    <name evidence="2" type="ORF">OYC64_008185</name>
</gene>
<evidence type="ECO:0000313" key="3">
    <source>
        <dbReference type="Proteomes" id="UP001619887"/>
    </source>
</evidence>
<dbReference type="EMBL" id="JBIYXZ010002075">
    <property type="protein sequence ID" value="KAL3057882.1"/>
    <property type="molecule type" value="Genomic_DNA"/>
</dbReference>
<comment type="caution">
    <text evidence="2">The sequence shown here is derived from an EMBL/GenBank/DDBJ whole genome shotgun (WGS) entry which is preliminary data.</text>
</comment>
<reference evidence="2 3" key="2">
    <citation type="journal article" date="2024" name="G3 (Bethesda)">
        <title>The genome of the cryopelagic Antarctic bald notothen, Trematomus borchgrevinki.</title>
        <authorList>
            <person name="Rayamajhi N."/>
            <person name="Rivera-Colon A.G."/>
            <person name="Minhas B.F."/>
            <person name="Cheng C.C."/>
            <person name="Catchen J.M."/>
        </authorList>
    </citation>
    <scope>NUCLEOTIDE SEQUENCE [LARGE SCALE GENOMIC DNA]</scope>
    <source>
        <strain evidence="2">AGRC-2024</strain>
    </source>
</reference>
<protein>
    <submittedName>
        <fullName evidence="2">Uncharacterized protein</fullName>
    </submittedName>
</protein>
<name>A0ABD2GV74_PAGBO</name>
<organism evidence="2 3">
    <name type="scientific">Pagothenia borchgrevinki</name>
    <name type="common">Bald rockcod</name>
    <name type="synonym">Trematomus borchgrevinki</name>
    <dbReference type="NCBI Taxonomy" id="8213"/>
    <lineage>
        <taxon>Eukaryota</taxon>
        <taxon>Metazoa</taxon>
        <taxon>Chordata</taxon>
        <taxon>Craniata</taxon>
        <taxon>Vertebrata</taxon>
        <taxon>Euteleostomi</taxon>
        <taxon>Actinopterygii</taxon>
        <taxon>Neopterygii</taxon>
        <taxon>Teleostei</taxon>
        <taxon>Neoteleostei</taxon>
        <taxon>Acanthomorphata</taxon>
        <taxon>Eupercaria</taxon>
        <taxon>Perciformes</taxon>
        <taxon>Notothenioidei</taxon>
        <taxon>Nototheniidae</taxon>
        <taxon>Pagothenia</taxon>
    </lineage>
</organism>
<evidence type="ECO:0000256" key="1">
    <source>
        <dbReference type="SAM" id="MobiDB-lite"/>
    </source>
</evidence>
<feature type="compositionally biased region" description="Basic and acidic residues" evidence="1">
    <location>
        <begin position="15"/>
        <end position="26"/>
    </location>
</feature>